<dbReference type="PANTHER" id="PTHR31739">
    <property type="entry name" value="ENT-COPALYL DIPHOSPHATE SYNTHASE, CHLOROPLASTIC"/>
    <property type="match status" value="1"/>
</dbReference>
<dbReference type="InterPro" id="IPR008949">
    <property type="entry name" value="Isoprenoid_synthase_dom_sf"/>
</dbReference>
<keyword evidence="2" id="KW-0479">Metal-binding</keyword>
<reference evidence="7" key="1">
    <citation type="journal article" date="2017" name="Sci. Rep.">
        <title>Functional characterization of NES and GES responsible for the biosynthesis of (E)-nerolidol and (E,E)-geranyllinalool in Tripterygium wilfordii.</title>
        <authorList>
            <person name="Su P."/>
            <person name="Hu T."/>
            <person name="Liu Y."/>
            <person name="Tong Y."/>
            <person name="Guan H."/>
            <person name="Zhang Y."/>
            <person name="Zhou J."/>
            <person name="Huang L."/>
            <person name="Gao W."/>
        </authorList>
    </citation>
    <scope>NUCLEOTIDE SEQUENCE</scope>
</reference>
<dbReference type="Gene3D" id="1.50.10.130">
    <property type="entry name" value="Terpene synthase, N-terminal domain"/>
    <property type="match status" value="1"/>
</dbReference>
<dbReference type="FunFam" id="1.50.10.130:FF:000002">
    <property type="entry name" value="Ent-copalyl diphosphate synthase, chloroplastic"/>
    <property type="match status" value="1"/>
</dbReference>
<evidence type="ECO:0000256" key="1">
    <source>
        <dbReference type="ARBA" id="ARBA00001946"/>
    </source>
</evidence>
<dbReference type="PANTHER" id="PTHR31739:SF25">
    <property type="entry name" value="(E,E)-GERANYLLINALOOL SYNTHASE"/>
    <property type="match status" value="1"/>
</dbReference>
<dbReference type="InterPro" id="IPR050148">
    <property type="entry name" value="Terpene_synthase-like"/>
</dbReference>
<dbReference type="Pfam" id="PF01397">
    <property type="entry name" value="Terpene_synth"/>
    <property type="match status" value="1"/>
</dbReference>
<dbReference type="SUPFAM" id="SSF48239">
    <property type="entry name" value="Terpenoid cyclases/Protein prenyltransferases"/>
    <property type="match status" value="2"/>
</dbReference>
<evidence type="ECO:0000256" key="3">
    <source>
        <dbReference type="ARBA" id="ARBA00022842"/>
    </source>
</evidence>
<dbReference type="InterPro" id="IPR036965">
    <property type="entry name" value="Terpene_synth_N_sf"/>
</dbReference>
<dbReference type="GO" id="GO:0016102">
    <property type="term" value="P:diterpenoid biosynthetic process"/>
    <property type="evidence" value="ECO:0007669"/>
    <property type="project" value="TreeGrafter"/>
</dbReference>
<comment type="cofactor">
    <cofactor evidence="1">
        <name>Mg(2+)</name>
        <dbReference type="ChEBI" id="CHEBI:18420"/>
    </cofactor>
</comment>
<organism evidence="7">
    <name type="scientific">Tripterygium wilfordii</name>
    <name type="common">Thunder God vine</name>
    <dbReference type="NCBI Taxonomy" id="458696"/>
    <lineage>
        <taxon>Eukaryota</taxon>
        <taxon>Viridiplantae</taxon>
        <taxon>Streptophyta</taxon>
        <taxon>Embryophyta</taxon>
        <taxon>Tracheophyta</taxon>
        <taxon>Spermatophyta</taxon>
        <taxon>Magnoliopsida</taxon>
        <taxon>eudicotyledons</taxon>
        <taxon>Gunneridae</taxon>
        <taxon>Pentapetalae</taxon>
        <taxon>rosids</taxon>
        <taxon>fabids</taxon>
        <taxon>Celastrales</taxon>
        <taxon>Celastraceae</taxon>
        <taxon>Tripterygium</taxon>
    </lineage>
</organism>
<feature type="domain" description="Terpene synthase metal-binding" evidence="6">
    <location>
        <begin position="476"/>
        <end position="587"/>
    </location>
</feature>
<proteinExistence type="evidence at transcript level"/>
<dbReference type="Gene3D" id="1.50.10.160">
    <property type="match status" value="1"/>
</dbReference>
<dbReference type="InterPro" id="IPR005630">
    <property type="entry name" value="Terpene_synthase_metal-bd"/>
</dbReference>
<evidence type="ECO:0000259" key="5">
    <source>
        <dbReference type="Pfam" id="PF01397"/>
    </source>
</evidence>
<gene>
    <name evidence="7" type="primary">GES</name>
</gene>
<dbReference type="EMBL" id="KU577439">
    <property type="protein sequence ID" value="AQA26341.1"/>
    <property type="molecule type" value="mRNA"/>
</dbReference>
<evidence type="ECO:0000259" key="6">
    <source>
        <dbReference type="Pfam" id="PF03936"/>
    </source>
</evidence>
<dbReference type="Gene3D" id="1.10.600.10">
    <property type="entry name" value="Farnesyl Diphosphate Synthase"/>
    <property type="match status" value="2"/>
</dbReference>
<dbReference type="GO" id="GO:0010333">
    <property type="term" value="F:terpene synthase activity"/>
    <property type="evidence" value="ECO:0007669"/>
    <property type="project" value="InterPro"/>
</dbReference>
<dbReference type="Pfam" id="PF03936">
    <property type="entry name" value="Terpene_synth_C"/>
    <property type="match status" value="1"/>
</dbReference>
<dbReference type="InterPro" id="IPR008930">
    <property type="entry name" value="Terpenoid_cyclase/PrenylTrfase"/>
</dbReference>
<evidence type="ECO:0000256" key="2">
    <source>
        <dbReference type="ARBA" id="ARBA00022723"/>
    </source>
</evidence>
<sequence>MDFSDSSIISLVDKIKVEMFVDMDVYSFVAPSAYDTAWLAMVPDSRSPVQPLFMDCLDWVLNNQREEGFWGDIDGHGMPAIESLTSTLACLIALKKWNVGESAIQKGLDFVRENAEMYIEEIKDCCPRRFAVIFPAMLEQASSLGLDNILPNHVKDTVHVMDIFIEHRRIVEKEELVETYHYPPLLAYLEALPPNKIDKDQIVTHLSSDGSLFQSPSATASAFMITGNKDCLAYLKAIIQRCPNGVPATYPIDEDLIRLCMVNHLQRLGLAEHFTKEIKNMLTSVHRNYSTNHRSTVKDSNLLHLYKDSLAFWLLRMNGYIVSPGSFCWFMQRGDIKDRIENNYYDDDFSSVMLNVYKATDLMFPGEEDQLEEARCFARKLLENVISTTSGNQNHLHKLIGHELKTPWLARLDHLEHKMWITQEHDSTLLWMGKFSFHRLSYDNSERLTQLAVQNYKYRQSIYRKELVELKRWSREWGLSEMGFGREKTTYCYFVVAASTSLPKHSDVRLIAAKIGILITVADDFFDEHASLDELQNLTHAIQRWDGKGLSGHSRTIFEVLDDLVREIAKKYKEQQEGIDVSDSLKNLKEQKSGKKNFVLLYLKENPEAEIEDAIEYVGEIIEKKKKEFFEYALMDGLSELPKECRHLHLACLKVYQMLFNSSNRYDSNTELIQDIQEAFYQSPDPEIGVSSSKSSSIKSTKKPVSLPQHLSFKKQNNQTTSYYHSSFDYRGSNNIAVKWASWPKWRVDGYNKSMFVTPKFSPCFI</sequence>
<dbReference type="SUPFAM" id="SSF48576">
    <property type="entry name" value="Terpenoid synthases"/>
    <property type="match status" value="1"/>
</dbReference>
<protein>
    <submittedName>
        <fullName evidence="7">Geranyllinalool synthase</fullName>
    </submittedName>
</protein>
<dbReference type="AlphaFoldDB" id="A0A1S5TFB6"/>
<dbReference type="SFLD" id="SFLDG01014">
    <property type="entry name" value="Terpene_Cyclase_Like_1_N-term"/>
    <property type="match status" value="1"/>
</dbReference>
<feature type="domain" description="Terpene synthase N-terminal" evidence="5">
    <location>
        <begin position="207"/>
        <end position="404"/>
    </location>
</feature>
<evidence type="ECO:0000256" key="4">
    <source>
        <dbReference type="SAM" id="MobiDB-lite"/>
    </source>
</evidence>
<accession>A0A1S5TFB6</accession>
<feature type="region of interest" description="Disordered" evidence="4">
    <location>
        <begin position="685"/>
        <end position="707"/>
    </location>
</feature>
<name>A0A1S5TFB6_TRIWF</name>
<dbReference type="GO" id="GO:0000287">
    <property type="term" value="F:magnesium ion binding"/>
    <property type="evidence" value="ECO:0007669"/>
    <property type="project" value="InterPro"/>
</dbReference>
<dbReference type="InterPro" id="IPR001906">
    <property type="entry name" value="Terpene_synth_N"/>
</dbReference>
<evidence type="ECO:0000313" key="7">
    <source>
        <dbReference type="EMBL" id="AQA26341.1"/>
    </source>
</evidence>
<keyword evidence="3" id="KW-0460">Magnesium</keyword>